<name>A0A9W6Z8T1_9STRA</name>
<feature type="region of interest" description="Disordered" evidence="2">
    <location>
        <begin position="266"/>
        <end position="438"/>
    </location>
</feature>
<feature type="compositionally biased region" description="Polar residues" evidence="2">
    <location>
        <begin position="40"/>
        <end position="55"/>
    </location>
</feature>
<feature type="compositionally biased region" description="Low complexity" evidence="2">
    <location>
        <begin position="104"/>
        <end position="114"/>
    </location>
</feature>
<feature type="region of interest" description="Disordered" evidence="2">
    <location>
        <begin position="1192"/>
        <end position="1291"/>
    </location>
</feature>
<evidence type="ECO:0000313" key="4">
    <source>
        <dbReference type="Proteomes" id="UP001165160"/>
    </source>
</evidence>
<feature type="coiled-coil region" evidence="1">
    <location>
        <begin position="504"/>
        <end position="542"/>
    </location>
</feature>
<feature type="compositionally biased region" description="Basic and acidic residues" evidence="2">
    <location>
        <begin position="1209"/>
        <end position="1221"/>
    </location>
</feature>
<proteinExistence type="predicted"/>
<accession>A0A9W6Z8T1</accession>
<feature type="region of interest" description="Disordered" evidence="2">
    <location>
        <begin position="1"/>
        <end position="85"/>
    </location>
</feature>
<feature type="region of interest" description="Disordered" evidence="2">
    <location>
        <begin position="104"/>
        <end position="151"/>
    </location>
</feature>
<feature type="compositionally biased region" description="Basic and acidic residues" evidence="2">
    <location>
        <begin position="69"/>
        <end position="84"/>
    </location>
</feature>
<feature type="region of interest" description="Disordered" evidence="2">
    <location>
        <begin position="547"/>
        <end position="570"/>
    </location>
</feature>
<feature type="compositionally biased region" description="Acidic residues" evidence="2">
    <location>
        <begin position="558"/>
        <end position="569"/>
    </location>
</feature>
<feature type="region of interest" description="Disordered" evidence="2">
    <location>
        <begin position="1119"/>
        <end position="1156"/>
    </location>
</feature>
<keyword evidence="4" id="KW-1185">Reference proteome</keyword>
<dbReference type="Proteomes" id="UP001165160">
    <property type="component" value="Unassembled WGS sequence"/>
</dbReference>
<feature type="compositionally biased region" description="Basic and acidic residues" evidence="2">
    <location>
        <begin position="268"/>
        <end position="278"/>
    </location>
</feature>
<evidence type="ECO:0000256" key="2">
    <source>
        <dbReference type="SAM" id="MobiDB-lite"/>
    </source>
</evidence>
<keyword evidence="1" id="KW-0175">Coiled coil</keyword>
<feature type="coiled-coil region" evidence="1">
    <location>
        <begin position="968"/>
        <end position="1030"/>
    </location>
</feature>
<evidence type="ECO:0000256" key="1">
    <source>
        <dbReference type="SAM" id="Coils"/>
    </source>
</evidence>
<feature type="compositionally biased region" description="Basic and acidic residues" evidence="2">
    <location>
        <begin position="349"/>
        <end position="368"/>
    </location>
</feature>
<reference evidence="4" key="1">
    <citation type="journal article" date="2023" name="Commun. Biol.">
        <title>Genome analysis of Parmales, the sister group of diatoms, reveals the evolutionary specialization of diatoms from phago-mixotrophs to photoautotrophs.</title>
        <authorList>
            <person name="Ban H."/>
            <person name="Sato S."/>
            <person name="Yoshikawa S."/>
            <person name="Yamada K."/>
            <person name="Nakamura Y."/>
            <person name="Ichinomiya M."/>
            <person name="Sato N."/>
            <person name="Blanc-Mathieu R."/>
            <person name="Endo H."/>
            <person name="Kuwata A."/>
            <person name="Ogata H."/>
        </authorList>
    </citation>
    <scope>NUCLEOTIDE SEQUENCE [LARGE SCALE GENOMIC DNA]</scope>
    <source>
        <strain evidence="4">NIES 3699</strain>
    </source>
</reference>
<organism evidence="3 4">
    <name type="scientific">Triparma verrucosa</name>
    <dbReference type="NCBI Taxonomy" id="1606542"/>
    <lineage>
        <taxon>Eukaryota</taxon>
        <taxon>Sar</taxon>
        <taxon>Stramenopiles</taxon>
        <taxon>Ochrophyta</taxon>
        <taxon>Bolidophyceae</taxon>
        <taxon>Parmales</taxon>
        <taxon>Triparmaceae</taxon>
        <taxon>Triparma</taxon>
    </lineage>
</organism>
<feature type="compositionally biased region" description="Basic and acidic residues" evidence="2">
    <location>
        <begin position="1192"/>
        <end position="1202"/>
    </location>
</feature>
<feature type="compositionally biased region" description="Low complexity" evidence="2">
    <location>
        <begin position="313"/>
        <end position="325"/>
    </location>
</feature>
<feature type="compositionally biased region" description="Basic and acidic residues" evidence="2">
    <location>
        <begin position="401"/>
        <end position="427"/>
    </location>
</feature>
<sequence>MKLKSLVKVFSPRKKAKKDKSKGVVDDGYGNEPESWETFGDTSNRPPSPTSTVSSGRPKYGNQPLNNHQESHQESHHKSRRENFMDMPELESDTTASLRSITLGAKAASKSSKSGSHKSGSRIDDGRSDAGKSEGGKSQVSHTSQVSTLSSRMGMDRVPHWFVHENWDSVKFEILLSKCFEKYAPGRLEDTPKIATQFQGNESRLLANLSREFNLHVEDWEELNKTQLSEDIVDLQGAVPMRSKPMLMEPESDDGDYEQRQITQPQLLEKKESSDPQHRYPRPSLVTTDSLIPPGREHHPPSDHAIGSMVEKSSASALSISAPPSNTSNDFRDRTSSPVSPLPLAELELDPKGDHPLDEFNEEIDTHHNVRYFTNQRTRRATYTDPKPRQQQQLEQIQAKFKSDSRLNSIREKLKNPTSSSDKKVDGPTDPAEADPDAEKAYWTTAPFLKQPNAEQQRQMENFSPTTDEVFAKLNAKVGTFNLEKTLDENYYGEADEVHYREWTEQQQAEIARQKAEMDAKFEEEQREYEAQKAEWDKWNAQQNQNQWRAGDPNYGEAFEEESEADPDDPNNLGGVYAKVEEKFNHVDGLINELIISPREKKAKKENNRRIAELHRIKVEAGKRKIVYDDKTMKLILSTFYAVNKPEKLPIIDSIVDNWVGDKLQILRTLEEKYNVKRSTWDDIVSGSWIPNTMTNFTDEGDVDQEKMKEIDNLMEQYKHHHMDAAVENTYESIHQADIVEQHATQGIYSDAAANTIELASFDRPEPIDLIVHGLRYKIPVEEEESEASEWDELAEKLKRKQVYVVICRVSPILANNSLLAKDMVETEACELFVSETKYSKNDETGMLEKWKVANASFDLSVSIQNPTYANHAIYGLQVEVYEMTPRGTEVQLGYVHIPLDDLDDYECYKDQHHLTPNTWLKQFNEEQEKVFIADAIDPVVGVSYCYRQGVQKYRDTIIERSTIDYEIEAVEKAIKKADEEEERILNLTERLAADPNGVAVAIGVYFNELKQDEAEIQTGKKDVDKFKKKTGKGGSRDDDTFTVGSIGTVGTAGSGRRRSLHFADQEGNSMLPAAYKNGELDLNMLKLLESSVFGPDGAIMKSIVPHDPIPKRYSGALKRRSTATKEELKRTGLDGRDSETAPTLKDVPADPSLPGYMKPTIKARESVTQNKYQPNFDIDLRGNDVSRVKTAEKHRARERFKGSGTGEAMRRKQEEEEEKKRFKGFRRVREQGSFNARGGADVFTTPKRKTIQPEDLFREETGKRLADDWKSVPREEMLQKHQKNNPFARD</sequence>
<gene>
    <name evidence="3" type="ORF">TrVE_jg8288</name>
</gene>
<feature type="compositionally biased region" description="Basic and acidic residues" evidence="2">
    <location>
        <begin position="1124"/>
        <end position="1140"/>
    </location>
</feature>
<comment type="caution">
    <text evidence="3">The sequence shown here is derived from an EMBL/GenBank/DDBJ whole genome shotgun (WGS) entry which is preliminary data.</text>
</comment>
<evidence type="ECO:0000313" key="3">
    <source>
        <dbReference type="EMBL" id="GMH47661.1"/>
    </source>
</evidence>
<feature type="compositionally biased region" description="Polar residues" evidence="2">
    <location>
        <begin position="136"/>
        <end position="151"/>
    </location>
</feature>
<feature type="compositionally biased region" description="Basic and acidic residues" evidence="2">
    <location>
        <begin position="1252"/>
        <end position="1280"/>
    </location>
</feature>
<feature type="compositionally biased region" description="Basic residues" evidence="2">
    <location>
        <begin position="1"/>
        <end position="20"/>
    </location>
</feature>
<dbReference type="EMBL" id="BRXX01000577">
    <property type="protein sequence ID" value="GMH47661.1"/>
    <property type="molecule type" value="Genomic_DNA"/>
</dbReference>
<feature type="compositionally biased region" description="Basic and acidic residues" evidence="2">
    <location>
        <begin position="121"/>
        <end position="135"/>
    </location>
</feature>
<protein>
    <submittedName>
        <fullName evidence="3">Uncharacterized protein</fullName>
    </submittedName>
</protein>